<dbReference type="InterPro" id="IPR018253">
    <property type="entry name" value="DnaJ_domain_CS"/>
</dbReference>
<evidence type="ECO:0000313" key="10">
    <source>
        <dbReference type="EMBL" id="KAF8000612.1"/>
    </source>
</evidence>
<dbReference type="GO" id="GO:0008270">
    <property type="term" value="F:zinc ion binding"/>
    <property type="evidence" value="ECO:0007669"/>
    <property type="project" value="UniProtKB-KW"/>
</dbReference>
<dbReference type="InterPro" id="IPR044713">
    <property type="entry name" value="DNJA1/2-like"/>
</dbReference>
<evidence type="ECO:0000259" key="8">
    <source>
        <dbReference type="PROSITE" id="PS50076"/>
    </source>
</evidence>
<gene>
    <name evidence="10" type="ORF">HF325_004401</name>
</gene>
<proteinExistence type="inferred from homology"/>
<dbReference type="Pfam" id="PF01556">
    <property type="entry name" value="DnaJ_C"/>
    <property type="match status" value="1"/>
</dbReference>
<protein>
    <submittedName>
        <fullName evidence="10">Uncharacterized protein</fullName>
    </submittedName>
</protein>
<dbReference type="Pfam" id="PF00684">
    <property type="entry name" value="DnaJ_CXXCXGXG"/>
    <property type="match status" value="1"/>
</dbReference>
<accession>A0A8H7LD15</accession>
<dbReference type="Gene3D" id="1.10.287.110">
    <property type="entry name" value="DnaJ domain"/>
    <property type="match status" value="1"/>
</dbReference>
<dbReference type="InterPro" id="IPR002939">
    <property type="entry name" value="DnaJ_C"/>
</dbReference>
<keyword evidence="2" id="KW-0677">Repeat</keyword>
<dbReference type="GO" id="GO:0009408">
    <property type="term" value="P:response to heat"/>
    <property type="evidence" value="ECO:0007669"/>
    <property type="project" value="InterPro"/>
</dbReference>
<dbReference type="EMBL" id="JACBPP010000006">
    <property type="protein sequence ID" value="KAF8000612.1"/>
    <property type="molecule type" value="Genomic_DNA"/>
</dbReference>
<organism evidence="10 11">
    <name type="scientific">Metschnikowia pulcherrima</name>
    <dbReference type="NCBI Taxonomy" id="27326"/>
    <lineage>
        <taxon>Eukaryota</taxon>
        <taxon>Fungi</taxon>
        <taxon>Dikarya</taxon>
        <taxon>Ascomycota</taxon>
        <taxon>Saccharomycotina</taxon>
        <taxon>Pichiomycetes</taxon>
        <taxon>Metschnikowiaceae</taxon>
        <taxon>Metschnikowia</taxon>
    </lineage>
</organism>
<dbReference type="CDD" id="cd06257">
    <property type="entry name" value="DnaJ"/>
    <property type="match status" value="1"/>
</dbReference>
<dbReference type="InterPro" id="IPR012724">
    <property type="entry name" value="DnaJ"/>
</dbReference>
<evidence type="ECO:0000256" key="7">
    <source>
        <dbReference type="SAM" id="MobiDB-lite"/>
    </source>
</evidence>
<dbReference type="PROSITE" id="PS51188">
    <property type="entry name" value="ZF_CR"/>
    <property type="match status" value="1"/>
</dbReference>
<dbReference type="Proteomes" id="UP000649328">
    <property type="component" value="Unassembled WGS sequence"/>
</dbReference>
<evidence type="ECO:0000256" key="2">
    <source>
        <dbReference type="ARBA" id="ARBA00022737"/>
    </source>
</evidence>
<reference evidence="10" key="1">
    <citation type="submission" date="2020-10" db="EMBL/GenBank/DDBJ databases">
        <title>The Whole-Genome Sequence of Metschnikowia persimmonesis, a Novel Endophytic Yeast Species Isolated from Medicinal Plant Diospyros kaki Thumb.</title>
        <authorList>
            <person name="Rahmat E."/>
            <person name="Kang Y."/>
        </authorList>
    </citation>
    <scope>NUCLEOTIDE SEQUENCE</scope>
    <source>
        <strain evidence="10">KIOM G15050</strain>
    </source>
</reference>
<dbReference type="GO" id="GO:0030544">
    <property type="term" value="F:Hsp70 protein binding"/>
    <property type="evidence" value="ECO:0007669"/>
    <property type="project" value="InterPro"/>
</dbReference>
<dbReference type="GO" id="GO:0005524">
    <property type="term" value="F:ATP binding"/>
    <property type="evidence" value="ECO:0007669"/>
    <property type="project" value="InterPro"/>
</dbReference>
<keyword evidence="11" id="KW-1185">Reference proteome</keyword>
<dbReference type="AlphaFoldDB" id="A0A8H7LD15"/>
<keyword evidence="1 6" id="KW-0479">Metal-binding</keyword>
<evidence type="ECO:0000256" key="1">
    <source>
        <dbReference type="ARBA" id="ARBA00022723"/>
    </source>
</evidence>
<dbReference type="Gene3D" id="2.10.230.10">
    <property type="entry name" value="Heat shock protein DnaJ, cysteine-rich domain"/>
    <property type="match status" value="1"/>
</dbReference>
<dbReference type="InterPro" id="IPR036410">
    <property type="entry name" value="HSP_DnaJ_Cys-rich_dom_sf"/>
</dbReference>
<dbReference type="OrthoDB" id="550424at2759"/>
<dbReference type="Gene3D" id="2.60.260.20">
    <property type="entry name" value="Urease metallochaperone UreE, N-terminal domain"/>
    <property type="match status" value="2"/>
</dbReference>
<dbReference type="SMART" id="SM00271">
    <property type="entry name" value="DnaJ"/>
    <property type="match status" value="1"/>
</dbReference>
<dbReference type="SUPFAM" id="SSF46565">
    <property type="entry name" value="Chaperone J-domain"/>
    <property type="match status" value="1"/>
</dbReference>
<dbReference type="SUPFAM" id="SSF49493">
    <property type="entry name" value="HSP40/DnaJ peptide-binding domain"/>
    <property type="match status" value="2"/>
</dbReference>
<dbReference type="InterPro" id="IPR036869">
    <property type="entry name" value="J_dom_sf"/>
</dbReference>
<dbReference type="FunFam" id="2.10.230.10:FF:000001">
    <property type="entry name" value="DnaJ subfamily A member 2"/>
    <property type="match status" value="1"/>
</dbReference>
<dbReference type="FunFam" id="2.60.260.20:FF:000003">
    <property type="entry name" value="DnaJ subfamily A member 2"/>
    <property type="match status" value="1"/>
</dbReference>
<dbReference type="PROSITE" id="PS00636">
    <property type="entry name" value="DNAJ_1"/>
    <property type="match status" value="1"/>
</dbReference>
<keyword evidence="3 6" id="KW-0863">Zinc-finger</keyword>
<evidence type="ECO:0000256" key="5">
    <source>
        <dbReference type="ARBA" id="ARBA00023186"/>
    </source>
</evidence>
<dbReference type="InterPro" id="IPR001623">
    <property type="entry name" value="DnaJ_domain"/>
</dbReference>
<dbReference type="InterPro" id="IPR001305">
    <property type="entry name" value="HSP_DnaJ_Cys-rich_dom"/>
</dbReference>
<dbReference type="HAMAP" id="MF_01152">
    <property type="entry name" value="DnaJ"/>
    <property type="match status" value="1"/>
</dbReference>
<feature type="zinc finger region" description="CR-type" evidence="6">
    <location>
        <begin position="143"/>
        <end position="228"/>
    </location>
</feature>
<sequence length="453" mass="50405">MEIDLYEVLEVDRLASLGEIKKAYRKLALKYHPDKVGEDEREDAEIRFKEISRAYEILSDEQKRLDYDIYGTADGIGENGPGFSSNPYGDEYGQSFGADDFYSFFSNMNGAPPPRAGKQKARAQKTADAEMEVDVSLEDLYKGKTVKITSTRNVICGGCRGSGARKKAVPRVCTACNGQGYTTKIKRVGPGLVSQFHVDCEKCLGEGKVFRTKDKCKTCRGAQVVEETKILEFEIPPGAKSGELVVLSGESDEAPGKKAGDVILTFHCQKHAVFSRKGDDLFMDYKITLVEALSGFSKVVTKHLDGRAIHLSTPTGKVIRPGDYIRIQGEGMPVMNSQGWFSAKSKRGDLYVAVEIEFPTDNWYLEKNDLYKLQNLLPTELSKADQARQHVPVDLLPEANIEYVTDFSIARAESLPKYEEQEKAHQNHGHGHGHGHDQEFYTHGEQTPECATQ</sequence>
<evidence type="ECO:0000259" key="9">
    <source>
        <dbReference type="PROSITE" id="PS51188"/>
    </source>
</evidence>
<dbReference type="PRINTS" id="PR00625">
    <property type="entry name" value="JDOMAIN"/>
</dbReference>
<evidence type="ECO:0000256" key="3">
    <source>
        <dbReference type="ARBA" id="ARBA00022771"/>
    </source>
</evidence>
<dbReference type="GO" id="GO:0006457">
    <property type="term" value="P:protein folding"/>
    <property type="evidence" value="ECO:0007669"/>
    <property type="project" value="InterPro"/>
</dbReference>
<dbReference type="Pfam" id="PF00226">
    <property type="entry name" value="DnaJ"/>
    <property type="match status" value="1"/>
</dbReference>
<dbReference type="InterPro" id="IPR008971">
    <property type="entry name" value="HSP40/DnaJ_pept-bd"/>
</dbReference>
<evidence type="ECO:0000313" key="11">
    <source>
        <dbReference type="Proteomes" id="UP000649328"/>
    </source>
</evidence>
<dbReference type="PROSITE" id="PS50076">
    <property type="entry name" value="DNAJ_2"/>
    <property type="match status" value="1"/>
</dbReference>
<feature type="region of interest" description="Disordered" evidence="7">
    <location>
        <begin position="418"/>
        <end position="453"/>
    </location>
</feature>
<name>A0A8H7LD15_9ASCO</name>
<dbReference type="CDD" id="cd10719">
    <property type="entry name" value="DnaJ_zf"/>
    <property type="match status" value="1"/>
</dbReference>
<dbReference type="GO" id="GO:0051082">
    <property type="term" value="F:unfolded protein binding"/>
    <property type="evidence" value="ECO:0007669"/>
    <property type="project" value="InterPro"/>
</dbReference>
<keyword evidence="4 6" id="KW-0862">Zinc</keyword>
<feature type="domain" description="J" evidence="8">
    <location>
        <begin position="4"/>
        <end position="71"/>
    </location>
</feature>
<feature type="domain" description="CR-type" evidence="9">
    <location>
        <begin position="143"/>
        <end position="228"/>
    </location>
</feature>
<dbReference type="SUPFAM" id="SSF57938">
    <property type="entry name" value="DnaJ/Hsp40 cysteine-rich domain"/>
    <property type="match status" value="1"/>
</dbReference>
<evidence type="ECO:0000256" key="6">
    <source>
        <dbReference type="PROSITE-ProRule" id="PRU00546"/>
    </source>
</evidence>
<keyword evidence="5" id="KW-0143">Chaperone</keyword>
<comment type="caution">
    <text evidence="10">The sequence shown here is derived from an EMBL/GenBank/DDBJ whole genome shotgun (WGS) entry which is preliminary data.</text>
</comment>
<dbReference type="PANTHER" id="PTHR43888">
    <property type="entry name" value="DNAJ-LIKE-2, ISOFORM A-RELATED"/>
    <property type="match status" value="1"/>
</dbReference>
<evidence type="ECO:0000256" key="4">
    <source>
        <dbReference type="ARBA" id="ARBA00022833"/>
    </source>
</evidence>
<dbReference type="CDD" id="cd10747">
    <property type="entry name" value="DnaJ_C"/>
    <property type="match status" value="1"/>
</dbReference>